<dbReference type="Proteomes" id="UP001634007">
    <property type="component" value="Unassembled WGS sequence"/>
</dbReference>
<evidence type="ECO:0000313" key="2">
    <source>
        <dbReference type="EMBL" id="KAL3742757.1"/>
    </source>
</evidence>
<comment type="caution">
    <text evidence="2">The sequence shown here is derived from an EMBL/GenBank/DDBJ whole genome shotgun (WGS) entry which is preliminary data.</text>
</comment>
<protein>
    <submittedName>
        <fullName evidence="2">Uncharacterized protein</fullName>
    </submittedName>
</protein>
<gene>
    <name evidence="2" type="ORF">ACJRO7_018125</name>
</gene>
<evidence type="ECO:0000313" key="3">
    <source>
        <dbReference type="Proteomes" id="UP001634007"/>
    </source>
</evidence>
<accession>A0ABD3KTT1</accession>
<evidence type="ECO:0000256" key="1">
    <source>
        <dbReference type="SAM" id="MobiDB-lite"/>
    </source>
</evidence>
<organism evidence="2 3">
    <name type="scientific">Eucalyptus globulus</name>
    <name type="common">Tasmanian blue gum</name>
    <dbReference type="NCBI Taxonomy" id="34317"/>
    <lineage>
        <taxon>Eukaryota</taxon>
        <taxon>Viridiplantae</taxon>
        <taxon>Streptophyta</taxon>
        <taxon>Embryophyta</taxon>
        <taxon>Tracheophyta</taxon>
        <taxon>Spermatophyta</taxon>
        <taxon>Magnoliopsida</taxon>
        <taxon>eudicotyledons</taxon>
        <taxon>Gunneridae</taxon>
        <taxon>Pentapetalae</taxon>
        <taxon>rosids</taxon>
        <taxon>malvids</taxon>
        <taxon>Myrtales</taxon>
        <taxon>Myrtaceae</taxon>
        <taxon>Myrtoideae</taxon>
        <taxon>Eucalypteae</taxon>
        <taxon>Eucalyptus</taxon>
    </lineage>
</organism>
<reference evidence="2 3" key="1">
    <citation type="submission" date="2024-11" db="EMBL/GenBank/DDBJ databases">
        <title>Chromosome-level genome assembly of Eucalyptus globulus Labill. provides insights into its genome evolution.</title>
        <authorList>
            <person name="Li X."/>
        </authorList>
    </citation>
    <scope>NUCLEOTIDE SEQUENCE [LARGE SCALE GENOMIC DNA]</scope>
    <source>
        <strain evidence="2">CL2024</strain>
        <tissue evidence="2">Fresh tender leaves</tissue>
    </source>
</reference>
<keyword evidence="3" id="KW-1185">Reference proteome</keyword>
<dbReference type="AlphaFoldDB" id="A0ABD3KTT1"/>
<name>A0ABD3KTT1_EUCGL</name>
<feature type="compositionally biased region" description="Basic and acidic residues" evidence="1">
    <location>
        <begin position="35"/>
        <end position="44"/>
    </location>
</feature>
<proteinExistence type="predicted"/>
<dbReference type="EMBL" id="JBJKBG010000004">
    <property type="protein sequence ID" value="KAL3742757.1"/>
    <property type="molecule type" value="Genomic_DNA"/>
</dbReference>
<feature type="compositionally biased region" description="Basic residues" evidence="1">
    <location>
        <begin position="58"/>
        <end position="68"/>
    </location>
</feature>
<feature type="region of interest" description="Disordered" evidence="1">
    <location>
        <begin position="30"/>
        <end position="120"/>
    </location>
</feature>
<sequence length="120" mass="12809">MEGRRAATALPVAVRAAALLPAAVQVATLSPKPFEPPRVRDRPVPTRFCPASPSTYRARVRQAPRRAAKTPASPRPRLLSRPPAARSSSAPTPSRSAPSLLRAKLPSAPCPLLRPCHSNQ</sequence>
<feature type="compositionally biased region" description="Low complexity" evidence="1">
    <location>
        <begin position="70"/>
        <end position="102"/>
    </location>
</feature>